<comment type="subcellular location">
    <subcellularLocation>
        <location evidence="1">Cell membrane</location>
        <topology evidence="1">Multi-pass membrane protein</topology>
    </subcellularLocation>
</comment>
<gene>
    <name evidence="11" type="ORF">FYJ59_09905</name>
</gene>
<keyword evidence="5 11" id="KW-0645">Protease</keyword>
<accession>A0A6L5YJG5</accession>
<evidence type="ECO:0000313" key="11">
    <source>
        <dbReference type="EMBL" id="MST58544.1"/>
    </source>
</evidence>
<evidence type="ECO:0000256" key="8">
    <source>
        <dbReference type="ARBA" id="ARBA00022989"/>
    </source>
</evidence>
<reference evidence="11 12" key="1">
    <citation type="submission" date="2019-08" db="EMBL/GenBank/DDBJ databases">
        <title>In-depth cultivation of the pig gut microbiome towards novel bacterial diversity and tailored functional studies.</title>
        <authorList>
            <person name="Wylensek D."/>
            <person name="Hitch T.C.A."/>
            <person name="Clavel T."/>
        </authorList>
    </citation>
    <scope>NUCLEOTIDE SEQUENCE [LARGE SCALE GENOMIC DNA]</scope>
    <source>
        <strain evidence="11 12">WCA3-601-WT-6H</strain>
    </source>
</reference>
<evidence type="ECO:0000256" key="9">
    <source>
        <dbReference type="ARBA" id="ARBA00023136"/>
    </source>
</evidence>
<dbReference type="Pfam" id="PF13367">
    <property type="entry name" value="PrsW-protease"/>
    <property type="match status" value="1"/>
</dbReference>
<dbReference type="GO" id="GO:0005886">
    <property type="term" value="C:plasma membrane"/>
    <property type="evidence" value="ECO:0007669"/>
    <property type="project" value="UniProtKB-SubCell"/>
</dbReference>
<feature type="transmembrane region" description="Helical" evidence="10">
    <location>
        <begin position="198"/>
        <end position="218"/>
    </location>
</feature>
<evidence type="ECO:0000313" key="12">
    <source>
        <dbReference type="Proteomes" id="UP000476055"/>
    </source>
</evidence>
<keyword evidence="11" id="KW-0482">Metalloprotease</keyword>
<dbReference type="EMBL" id="VUMU01000012">
    <property type="protein sequence ID" value="MST58544.1"/>
    <property type="molecule type" value="Genomic_DNA"/>
</dbReference>
<sequence>MFLTGLALLPAIALVVWIYRQDKVEKEPRGLLWKIFLFGVLSVIPAMILEIILDEVFLVFMDADTLCYVILDNFIGVALIEELCKMQAAKWAAWKHPAFNYKFDAIVYCVTSALGFAAIENVLYCLGGDIGTAVTRALLSVPSHAIDGVIMGYFFGVAKEAELAGDKKRRKRYLKLSVFMPMIEHGIYDSALSLDADWIFVFFFLFVIVVDVWTYKFVKKQSGQDRELSA</sequence>
<dbReference type="GO" id="GO:0006508">
    <property type="term" value="P:proteolysis"/>
    <property type="evidence" value="ECO:0007669"/>
    <property type="project" value="UniProtKB-KW"/>
</dbReference>
<keyword evidence="6 10" id="KW-0812">Transmembrane</keyword>
<evidence type="ECO:0000256" key="10">
    <source>
        <dbReference type="SAM" id="Phobius"/>
    </source>
</evidence>
<evidence type="ECO:0000256" key="4">
    <source>
        <dbReference type="ARBA" id="ARBA00022475"/>
    </source>
</evidence>
<comment type="similarity">
    <text evidence="2">Belongs to the protease PrsW family.</text>
</comment>
<dbReference type="RefSeq" id="WP_154496722.1">
    <property type="nucleotide sequence ID" value="NZ_VUMU01000012.1"/>
</dbReference>
<evidence type="ECO:0000256" key="1">
    <source>
        <dbReference type="ARBA" id="ARBA00004651"/>
    </source>
</evidence>
<keyword evidence="9 10" id="KW-0472">Membrane</keyword>
<organism evidence="11 12">
    <name type="scientific">Waltera intestinalis</name>
    <dbReference type="NCBI Taxonomy" id="2606635"/>
    <lineage>
        <taxon>Bacteria</taxon>
        <taxon>Bacillati</taxon>
        <taxon>Bacillota</taxon>
        <taxon>Clostridia</taxon>
        <taxon>Lachnospirales</taxon>
        <taxon>Lachnospiraceae</taxon>
        <taxon>Waltera</taxon>
    </lineage>
</organism>
<evidence type="ECO:0000256" key="3">
    <source>
        <dbReference type="ARBA" id="ARBA00018997"/>
    </source>
</evidence>
<evidence type="ECO:0000256" key="7">
    <source>
        <dbReference type="ARBA" id="ARBA00022801"/>
    </source>
</evidence>
<keyword evidence="7" id="KW-0378">Hydrolase</keyword>
<dbReference type="InterPro" id="IPR023596">
    <property type="entry name" value="Peptidase_PrsW_arch/bac"/>
</dbReference>
<name>A0A6L5YJG5_9FIRM</name>
<dbReference type="PANTHER" id="PTHR36844:SF1">
    <property type="entry name" value="PROTEASE PRSW"/>
    <property type="match status" value="1"/>
</dbReference>
<dbReference type="PIRSF" id="PIRSF016933">
    <property type="entry name" value="PrsW"/>
    <property type="match status" value="1"/>
</dbReference>
<dbReference type="PANTHER" id="PTHR36844">
    <property type="entry name" value="PROTEASE PRSW"/>
    <property type="match status" value="1"/>
</dbReference>
<dbReference type="GO" id="GO:0008237">
    <property type="term" value="F:metallopeptidase activity"/>
    <property type="evidence" value="ECO:0007669"/>
    <property type="project" value="UniProtKB-KW"/>
</dbReference>
<dbReference type="Proteomes" id="UP000476055">
    <property type="component" value="Unassembled WGS sequence"/>
</dbReference>
<dbReference type="AlphaFoldDB" id="A0A6L5YJG5"/>
<keyword evidence="8 10" id="KW-1133">Transmembrane helix</keyword>
<keyword evidence="4" id="KW-1003">Cell membrane</keyword>
<comment type="caution">
    <text evidence="11">The sequence shown here is derived from an EMBL/GenBank/DDBJ whole genome shotgun (WGS) entry which is preliminary data.</text>
</comment>
<protein>
    <recommendedName>
        <fullName evidence="3">Protease PrsW</fullName>
    </recommendedName>
</protein>
<evidence type="ECO:0000256" key="5">
    <source>
        <dbReference type="ARBA" id="ARBA00022670"/>
    </source>
</evidence>
<keyword evidence="12" id="KW-1185">Reference proteome</keyword>
<evidence type="ECO:0000256" key="2">
    <source>
        <dbReference type="ARBA" id="ARBA00009165"/>
    </source>
</evidence>
<evidence type="ECO:0000256" key="6">
    <source>
        <dbReference type="ARBA" id="ARBA00022692"/>
    </source>
</evidence>
<dbReference type="InterPro" id="IPR026898">
    <property type="entry name" value="PrsW"/>
</dbReference>
<proteinExistence type="inferred from homology"/>
<feature type="transmembrane region" description="Helical" evidence="10">
    <location>
        <begin position="30"/>
        <end position="53"/>
    </location>
</feature>